<protein>
    <submittedName>
        <fullName evidence="1">HAD hydrolase-like protein</fullName>
    </submittedName>
</protein>
<dbReference type="InterPro" id="IPR036412">
    <property type="entry name" value="HAD-like_sf"/>
</dbReference>
<gene>
    <name evidence="1" type="ORF">NE695_07070</name>
</gene>
<dbReference type="Gene3D" id="3.40.50.1000">
    <property type="entry name" value="HAD superfamily/HAD-like"/>
    <property type="match status" value="1"/>
</dbReference>
<dbReference type="SUPFAM" id="SSF56784">
    <property type="entry name" value="HAD-like"/>
    <property type="match status" value="1"/>
</dbReference>
<organism evidence="1 2">
    <name type="scientific">Neglectibacter timonensis</name>
    <dbReference type="NCBI Taxonomy" id="1776382"/>
    <lineage>
        <taxon>Bacteria</taxon>
        <taxon>Bacillati</taxon>
        <taxon>Bacillota</taxon>
        <taxon>Clostridia</taxon>
        <taxon>Eubacteriales</taxon>
        <taxon>Oscillospiraceae</taxon>
        <taxon>Neglectibacter</taxon>
    </lineage>
</organism>
<dbReference type="Gene3D" id="1.10.150.240">
    <property type="entry name" value="Putative phosphatase, domain 2"/>
    <property type="match status" value="1"/>
</dbReference>
<proteinExistence type="predicted"/>
<accession>A0ABT1RY97</accession>
<dbReference type="InterPro" id="IPR023198">
    <property type="entry name" value="PGP-like_dom2"/>
</dbReference>
<dbReference type="SFLD" id="SFLDG01129">
    <property type="entry name" value="C1.5:_HAD__Beta-PGM__Phosphata"/>
    <property type="match status" value="1"/>
</dbReference>
<keyword evidence="2" id="KW-1185">Reference proteome</keyword>
<reference evidence="1 2" key="1">
    <citation type="submission" date="2022-06" db="EMBL/GenBank/DDBJ databases">
        <title>Isolation of gut microbiota from human fecal samples.</title>
        <authorList>
            <person name="Pamer E.G."/>
            <person name="Barat B."/>
            <person name="Waligurski E."/>
            <person name="Medina S."/>
            <person name="Paddock L."/>
            <person name="Mostad J."/>
        </authorList>
    </citation>
    <scope>NUCLEOTIDE SEQUENCE [LARGE SCALE GENOMIC DNA]</scope>
    <source>
        <strain evidence="1 2">DFI.9.73</strain>
    </source>
</reference>
<dbReference type="PANTHER" id="PTHR43434:SF20">
    <property type="entry name" value="5'-NUCLEOTIDASE"/>
    <property type="match status" value="1"/>
</dbReference>
<dbReference type="InterPro" id="IPR023214">
    <property type="entry name" value="HAD_sf"/>
</dbReference>
<dbReference type="RefSeq" id="WP_066860559.1">
    <property type="nucleotide sequence ID" value="NZ_CABKVV010000009.1"/>
</dbReference>
<comment type="caution">
    <text evidence="1">The sequence shown here is derived from an EMBL/GenBank/DDBJ whole genome shotgun (WGS) entry which is preliminary data.</text>
</comment>
<dbReference type="Pfam" id="PF13419">
    <property type="entry name" value="HAD_2"/>
    <property type="match status" value="1"/>
</dbReference>
<dbReference type="InterPro" id="IPR041492">
    <property type="entry name" value="HAD_2"/>
</dbReference>
<dbReference type="SFLD" id="SFLDS00003">
    <property type="entry name" value="Haloacid_Dehalogenase"/>
    <property type="match status" value="1"/>
</dbReference>
<dbReference type="GeneID" id="90531141"/>
<dbReference type="SFLD" id="SFLDG01135">
    <property type="entry name" value="C1.5.6:_HAD__Beta-PGM__Phospha"/>
    <property type="match status" value="1"/>
</dbReference>
<name>A0ABT1RY97_9FIRM</name>
<evidence type="ECO:0000313" key="2">
    <source>
        <dbReference type="Proteomes" id="UP001524473"/>
    </source>
</evidence>
<sequence length="216" mass="23927">MKKYFLFDLDGTLTDTGEGILKSVQYALDAYGIHGEPEEKLRRFVGPPLHQSFMEYYGFPEEQAFEAVEKYRERYREKGVFENSLYPGMERLLPALAQRATLCVATSKPLVFASQILKMRGVDGCFTVTVGANLDGTMTDKAEVIGEVLRRLGSPEPTEAVMVGDRKHDILGAKACGLESIGVEYGFAETGELRQAGAEYVVPTVDALEELCLRLV</sequence>
<dbReference type="Proteomes" id="UP001524473">
    <property type="component" value="Unassembled WGS sequence"/>
</dbReference>
<dbReference type="EMBL" id="JANFZH010000013">
    <property type="protein sequence ID" value="MCQ4839672.1"/>
    <property type="molecule type" value="Genomic_DNA"/>
</dbReference>
<evidence type="ECO:0000313" key="1">
    <source>
        <dbReference type="EMBL" id="MCQ4839672.1"/>
    </source>
</evidence>
<dbReference type="InterPro" id="IPR050155">
    <property type="entry name" value="HAD-like_hydrolase_sf"/>
</dbReference>
<dbReference type="PANTHER" id="PTHR43434">
    <property type="entry name" value="PHOSPHOGLYCOLATE PHOSPHATASE"/>
    <property type="match status" value="1"/>
</dbReference>